<organism evidence="1 2">
    <name type="scientific">Zhongshania guokunii</name>
    <dbReference type="NCBI Taxonomy" id="641783"/>
    <lineage>
        <taxon>Bacteria</taxon>
        <taxon>Pseudomonadati</taxon>
        <taxon>Pseudomonadota</taxon>
        <taxon>Gammaproteobacteria</taxon>
        <taxon>Cellvibrionales</taxon>
        <taxon>Spongiibacteraceae</taxon>
        <taxon>Zhongshania</taxon>
    </lineage>
</organism>
<keyword evidence="2" id="KW-1185">Reference proteome</keyword>
<sequence length="92" mass="10475">MDFEQLIDNISPAIYEGLKRAIEIGKWPDGRVLTQEQREHCMAGVIAYDLKSRAENERVGYIDRGKKAEGEVCGDDHDHSDNDADQILKWAE</sequence>
<evidence type="ECO:0000313" key="1">
    <source>
        <dbReference type="EMBL" id="MEX1669194.1"/>
    </source>
</evidence>
<gene>
    <name evidence="1" type="ORF">AB4876_09750</name>
</gene>
<proteinExistence type="predicted"/>
<dbReference type="RefSeq" id="WP_301030287.1">
    <property type="nucleotide sequence ID" value="NZ_JBFRYA010000007.1"/>
</dbReference>
<name>A0ABV3U6N2_9GAMM</name>
<comment type="caution">
    <text evidence="1">The sequence shown here is derived from an EMBL/GenBank/DDBJ whole genome shotgun (WGS) entry which is preliminary data.</text>
</comment>
<evidence type="ECO:0000313" key="2">
    <source>
        <dbReference type="Proteomes" id="UP001557485"/>
    </source>
</evidence>
<protein>
    <submittedName>
        <fullName evidence="1">DUF1315 family protein</fullName>
    </submittedName>
</protein>
<dbReference type="InterPro" id="IPR009749">
    <property type="entry name" value="DUF1315"/>
</dbReference>
<dbReference type="EMBL" id="JBFRYA010000007">
    <property type="protein sequence ID" value="MEX1669194.1"/>
    <property type="molecule type" value="Genomic_DNA"/>
</dbReference>
<dbReference type="Proteomes" id="UP001557485">
    <property type="component" value="Unassembled WGS sequence"/>
</dbReference>
<accession>A0ABV3U6N2</accession>
<reference evidence="1 2" key="1">
    <citation type="journal article" date="2011" name="Int. J. Syst. Evol. Microbiol.">
        <title>Zhongshania antarctica gen. nov., sp. nov. and Zhongshania guokunii sp. nov., gammaproteobacteria respectively isolated from coastal attached (fast) ice and surface seawater of the Antarctic.</title>
        <authorList>
            <person name="Li H.J."/>
            <person name="Zhang X.Y."/>
            <person name="Chen C.X."/>
            <person name="Zhang Y.J."/>
            <person name="Gao Z.M."/>
            <person name="Yu Y."/>
            <person name="Chen X.L."/>
            <person name="Chen B."/>
            <person name="Zhang Y.Z."/>
        </authorList>
    </citation>
    <scope>NUCLEOTIDE SEQUENCE [LARGE SCALE GENOMIC DNA]</scope>
    <source>
        <strain evidence="1 2">ZS6-22T</strain>
    </source>
</reference>
<dbReference type="Pfam" id="PF07023">
    <property type="entry name" value="DUF1315"/>
    <property type="match status" value="1"/>
</dbReference>